<protein>
    <submittedName>
        <fullName evidence="2">Uncharacterized protein</fullName>
    </submittedName>
</protein>
<reference evidence="2 3" key="2">
    <citation type="journal article" date="2018" name="New Phytol.">
        <title>High intraspecific genome diversity in the model arbuscular mycorrhizal symbiont Rhizophagus irregularis.</title>
        <authorList>
            <person name="Chen E.C.H."/>
            <person name="Morin E."/>
            <person name="Beaudet D."/>
            <person name="Noel J."/>
            <person name="Yildirir G."/>
            <person name="Ndikumana S."/>
            <person name="Charron P."/>
            <person name="St-Onge C."/>
            <person name="Giorgi J."/>
            <person name="Kruger M."/>
            <person name="Marton T."/>
            <person name="Ropars J."/>
            <person name="Grigoriev I.V."/>
            <person name="Hainaut M."/>
            <person name="Henrissat B."/>
            <person name="Roux C."/>
            <person name="Martin F."/>
            <person name="Corradi N."/>
        </authorList>
    </citation>
    <scope>NUCLEOTIDE SEQUENCE [LARGE SCALE GENOMIC DNA]</scope>
    <source>
        <strain evidence="2 3">DAOM 197198</strain>
    </source>
</reference>
<evidence type="ECO:0000256" key="1">
    <source>
        <dbReference type="SAM" id="MobiDB-lite"/>
    </source>
</evidence>
<accession>A0A2P4QKR8</accession>
<dbReference type="EMBL" id="AUPC02000034">
    <property type="protein sequence ID" value="POG78206.1"/>
    <property type="molecule type" value="Genomic_DNA"/>
</dbReference>
<feature type="region of interest" description="Disordered" evidence="1">
    <location>
        <begin position="13"/>
        <end position="54"/>
    </location>
</feature>
<dbReference type="AlphaFoldDB" id="A0A2P4QKR8"/>
<evidence type="ECO:0000313" key="3">
    <source>
        <dbReference type="Proteomes" id="UP000018888"/>
    </source>
</evidence>
<comment type="caution">
    <text evidence="2">The sequence shown here is derived from an EMBL/GenBank/DDBJ whole genome shotgun (WGS) entry which is preliminary data.</text>
</comment>
<feature type="compositionally biased region" description="Pro residues" evidence="1">
    <location>
        <begin position="25"/>
        <end position="35"/>
    </location>
</feature>
<reference evidence="2 3" key="1">
    <citation type="journal article" date="2013" name="Proc. Natl. Acad. Sci. U.S.A.">
        <title>Genome of an arbuscular mycorrhizal fungus provides insight into the oldest plant symbiosis.</title>
        <authorList>
            <person name="Tisserant E."/>
            <person name="Malbreil M."/>
            <person name="Kuo A."/>
            <person name="Kohler A."/>
            <person name="Symeonidi A."/>
            <person name="Balestrini R."/>
            <person name="Charron P."/>
            <person name="Duensing N."/>
            <person name="Frei Dit Frey N."/>
            <person name="Gianinazzi-Pearson V."/>
            <person name="Gilbert L.B."/>
            <person name="Handa Y."/>
            <person name="Herr J.R."/>
            <person name="Hijri M."/>
            <person name="Koul R."/>
            <person name="Kawaguchi M."/>
            <person name="Krajinski F."/>
            <person name="Lammers P.J."/>
            <person name="Masclaux F.G."/>
            <person name="Murat C."/>
            <person name="Morin E."/>
            <person name="Ndikumana S."/>
            <person name="Pagni M."/>
            <person name="Petitpierre D."/>
            <person name="Requena N."/>
            <person name="Rosikiewicz P."/>
            <person name="Riley R."/>
            <person name="Saito K."/>
            <person name="San Clemente H."/>
            <person name="Shapiro H."/>
            <person name="van Tuinen D."/>
            <person name="Becard G."/>
            <person name="Bonfante P."/>
            <person name="Paszkowski U."/>
            <person name="Shachar-Hill Y.Y."/>
            <person name="Tuskan G.A."/>
            <person name="Young P.W."/>
            <person name="Sanders I.R."/>
            <person name="Henrissat B."/>
            <person name="Rensing S.A."/>
            <person name="Grigoriev I.V."/>
            <person name="Corradi N."/>
            <person name="Roux C."/>
            <person name="Martin F."/>
        </authorList>
    </citation>
    <scope>NUCLEOTIDE SEQUENCE [LARGE SCALE GENOMIC DNA]</scope>
    <source>
        <strain evidence="2 3">DAOM 197198</strain>
    </source>
</reference>
<proteinExistence type="predicted"/>
<dbReference type="Proteomes" id="UP000018888">
    <property type="component" value="Unassembled WGS sequence"/>
</dbReference>
<sequence>MWSKIVGQLKNANQQHLSSLFSTPPTQPPPSTPFKPPEKPFARRRGSSVSSAKQRQSIIFGHNLENEALERSKLNTRKTIPAEQQNDLCSLFRQCQNSSDEKEQDVLLIATSRKFCDIYVEAPELLQESFEDLESFTKAISKHLVTCIRGILPAEKDFKASQELLKILSDENRLLIILKAIDILCFGPLYMRSCPQTNFLQS</sequence>
<keyword evidence="3" id="KW-1185">Reference proteome</keyword>
<dbReference type="VEuPathDB" id="FungiDB:RhiirFUN_009619"/>
<evidence type="ECO:0000313" key="2">
    <source>
        <dbReference type="EMBL" id="POG78206.1"/>
    </source>
</evidence>
<name>A0A2P4QKR8_RHIID</name>
<organism evidence="2 3">
    <name type="scientific">Rhizophagus irregularis (strain DAOM 181602 / DAOM 197198 / MUCL 43194)</name>
    <name type="common">Arbuscular mycorrhizal fungus</name>
    <name type="synonym">Glomus intraradices</name>
    <dbReference type="NCBI Taxonomy" id="747089"/>
    <lineage>
        <taxon>Eukaryota</taxon>
        <taxon>Fungi</taxon>
        <taxon>Fungi incertae sedis</taxon>
        <taxon>Mucoromycota</taxon>
        <taxon>Glomeromycotina</taxon>
        <taxon>Glomeromycetes</taxon>
        <taxon>Glomerales</taxon>
        <taxon>Glomeraceae</taxon>
        <taxon>Rhizophagus</taxon>
    </lineage>
</organism>
<gene>
    <name evidence="2" type="ORF">GLOIN_2v701032</name>
</gene>